<dbReference type="GO" id="GO:0004519">
    <property type="term" value="F:endonuclease activity"/>
    <property type="evidence" value="ECO:0007669"/>
    <property type="project" value="UniProtKB-KW"/>
</dbReference>
<evidence type="ECO:0000256" key="3">
    <source>
        <dbReference type="ARBA" id="ARBA00022763"/>
    </source>
</evidence>
<accession>A0A6C0KTE7</accession>
<keyword evidence="1" id="KW-0540">Nuclease</keyword>
<evidence type="ECO:0000256" key="5">
    <source>
        <dbReference type="ARBA" id="ARBA00022801"/>
    </source>
</evidence>
<name>A0A6C0KTE7_9ZZZZ</name>
<organism evidence="7">
    <name type="scientific">viral metagenome</name>
    <dbReference type="NCBI Taxonomy" id="1070528"/>
    <lineage>
        <taxon>unclassified sequences</taxon>
        <taxon>metagenomes</taxon>
        <taxon>organismal metagenomes</taxon>
    </lineage>
</organism>
<dbReference type="AlphaFoldDB" id="A0A6C0KTE7"/>
<keyword evidence="5" id="KW-0378">Hydrolase</keyword>
<dbReference type="InterPro" id="IPR004601">
    <property type="entry name" value="UvdE"/>
</dbReference>
<dbReference type="GO" id="GO:0016787">
    <property type="term" value="F:hydrolase activity"/>
    <property type="evidence" value="ECO:0007669"/>
    <property type="project" value="UniProtKB-KW"/>
</dbReference>
<dbReference type="NCBIfam" id="TIGR00629">
    <property type="entry name" value="uvde"/>
    <property type="match status" value="1"/>
</dbReference>
<dbReference type="EMBL" id="MN740961">
    <property type="protein sequence ID" value="QHU20010.1"/>
    <property type="molecule type" value="Genomic_DNA"/>
</dbReference>
<keyword evidence="6" id="KW-0234">DNA repair</keyword>
<sequence length="318" mass="36830">MFSKRAPLVFQHDDNLPLIRLGLCCINNELRKKDIFCSRTLIARTYTKEKADKLVQQNLADLLPIMKWNVAHGLSHYRLSSDMFPRITDGELSIDQRLRVDSYSDLLRVAGDYARSTNHRITMHPGQYNQIGAEKREVFDKTVEDLTVHAEILDHMGMDNNSILTIHGGGVYGDKEKTTRRWIEQFDELPRSVKNRLTIEHCERQYNIEDVLYISEQVRIPVIFDSHHFDCYNLINDTSFVAEDYVPFVLDSWGARRMVAHISEQKPDSRIGSHSDFIENIPEYFLSIPEKFGVGVDIEVEAKAKEEAIAKLQKKYNL</sequence>
<dbReference type="PANTHER" id="PTHR31290:SF5">
    <property type="entry name" value="UV-DAMAGE ENDONUCLEASE"/>
    <property type="match status" value="1"/>
</dbReference>
<evidence type="ECO:0000256" key="1">
    <source>
        <dbReference type="ARBA" id="ARBA00022722"/>
    </source>
</evidence>
<dbReference type="PANTHER" id="PTHR31290">
    <property type="entry name" value="UV-DAMAGE ENDONUCLEASE"/>
    <property type="match status" value="1"/>
</dbReference>
<dbReference type="Gene3D" id="3.20.20.150">
    <property type="entry name" value="Divalent-metal-dependent TIM barrel enzymes"/>
    <property type="match status" value="1"/>
</dbReference>
<evidence type="ECO:0000256" key="2">
    <source>
        <dbReference type="ARBA" id="ARBA00022759"/>
    </source>
</evidence>
<evidence type="ECO:0000256" key="6">
    <source>
        <dbReference type="ARBA" id="ARBA00023204"/>
    </source>
</evidence>
<dbReference type="GO" id="GO:0009411">
    <property type="term" value="P:response to UV"/>
    <property type="evidence" value="ECO:0007669"/>
    <property type="project" value="InterPro"/>
</dbReference>
<keyword evidence="2" id="KW-0255">Endonuclease</keyword>
<evidence type="ECO:0000256" key="4">
    <source>
        <dbReference type="ARBA" id="ARBA00022769"/>
    </source>
</evidence>
<dbReference type="InterPro" id="IPR036237">
    <property type="entry name" value="Xyl_isomerase-like_sf"/>
</dbReference>
<keyword evidence="3" id="KW-0227">DNA damage</keyword>
<dbReference type="SUPFAM" id="SSF51658">
    <property type="entry name" value="Xylose isomerase-like"/>
    <property type="match status" value="1"/>
</dbReference>
<dbReference type="Pfam" id="PF03851">
    <property type="entry name" value="UvdE"/>
    <property type="match status" value="1"/>
</dbReference>
<proteinExistence type="predicted"/>
<evidence type="ECO:0000313" key="7">
    <source>
        <dbReference type="EMBL" id="QHU20010.1"/>
    </source>
</evidence>
<reference evidence="7" key="1">
    <citation type="journal article" date="2020" name="Nature">
        <title>Giant virus diversity and host interactions through global metagenomics.</title>
        <authorList>
            <person name="Schulz F."/>
            <person name="Roux S."/>
            <person name="Paez-Espino D."/>
            <person name="Jungbluth S."/>
            <person name="Walsh D.A."/>
            <person name="Denef V.J."/>
            <person name="McMahon K.D."/>
            <person name="Konstantinidis K.T."/>
            <person name="Eloe-Fadrosh E.A."/>
            <person name="Kyrpides N.C."/>
            <person name="Woyke T."/>
        </authorList>
    </citation>
    <scope>NUCLEOTIDE SEQUENCE</scope>
    <source>
        <strain evidence="7">GVMAG-S-3300013014-136</strain>
    </source>
</reference>
<protein>
    <submittedName>
        <fullName evidence="7">Uncharacterized protein</fullName>
    </submittedName>
</protein>
<dbReference type="GO" id="GO:0006289">
    <property type="term" value="P:nucleotide-excision repair"/>
    <property type="evidence" value="ECO:0007669"/>
    <property type="project" value="InterPro"/>
</dbReference>
<keyword evidence="4" id="KW-0228">DNA excision</keyword>